<comment type="caution">
    <text evidence="2">The sequence shown here is derived from an EMBL/GenBank/DDBJ whole genome shotgun (WGS) entry which is preliminary data.</text>
</comment>
<protein>
    <submittedName>
        <fullName evidence="2">Uncharacterized protein</fullName>
    </submittedName>
</protein>
<evidence type="ECO:0000313" key="2">
    <source>
        <dbReference type="EMBL" id="PRX41136.1"/>
    </source>
</evidence>
<dbReference type="Proteomes" id="UP000237797">
    <property type="component" value="Unassembled WGS sequence"/>
</dbReference>
<evidence type="ECO:0000313" key="3">
    <source>
        <dbReference type="Proteomes" id="UP000237797"/>
    </source>
</evidence>
<name>A0A2T0LFW8_9BACL</name>
<feature type="compositionally biased region" description="Basic and acidic residues" evidence="1">
    <location>
        <begin position="24"/>
        <end position="37"/>
    </location>
</feature>
<gene>
    <name evidence="2" type="ORF">CLV97_10866</name>
</gene>
<reference evidence="2 3" key="1">
    <citation type="submission" date="2018-03" db="EMBL/GenBank/DDBJ databases">
        <title>Genomic Encyclopedia of Archaeal and Bacterial Type Strains, Phase II (KMG-II): from individual species to whole genera.</title>
        <authorList>
            <person name="Goeker M."/>
        </authorList>
    </citation>
    <scope>NUCLEOTIDE SEQUENCE [LARGE SCALE GENOMIC DNA]</scope>
    <source>
        <strain evidence="2 3">DSM 44946</strain>
    </source>
</reference>
<dbReference type="RefSeq" id="WP_170070389.1">
    <property type="nucleotide sequence ID" value="NZ_PVNE01000008.1"/>
</dbReference>
<keyword evidence="3" id="KW-1185">Reference proteome</keyword>
<dbReference type="AlphaFoldDB" id="A0A2T0LFW8"/>
<evidence type="ECO:0000256" key="1">
    <source>
        <dbReference type="SAM" id="MobiDB-lite"/>
    </source>
</evidence>
<sequence>MKQGKRKRDQEPTVAPGMDDREELEQRASEEEIREGEYTEVTTLSWDEADPS</sequence>
<proteinExistence type="predicted"/>
<organism evidence="2 3">
    <name type="scientific">Planifilum fimeticola</name>
    <dbReference type="NCBI Taxonomy" id="201975"/>
    <lineage>
        <taxon>Bacteria</taxon>
        <taxon>Bacillati</taxon>
        <taxon>Bacillota</taxon>
        <taxon>Bacilli</taxon>
        <taxon>Bacillales</taxon>
        <taxon>Thermoactinomycetaceae</taxon>
        <taxon>Planifilum</taxon>
    </lineage>
</organism>
<feature type="region of interest" description="Disordered" evidence="1">
    <location>
        <begin position="1"/>
        <end position="52"/>
    </location>
</feature>
<dbReference type="EMBL" id="PVNE01000008">
    <property type="protein sequence ID" value="PRX41136.1"/>
    <property type="molecule type" value="Genomic_DNA"/>
</dbReference>
<accession>A0A2T0LFW8</accession>